<evidence type="ECO:0000256" key="3">
    <source>
        <dbReference type="ARBA" id="ARBA00048461"/>
    </source>
</evidence>
<organism evidence="5 6">
    <name type="scientific">Polyplosphaeria fusca</name>
    <dbReference type="NCBI Taxonomy" id="682080"/>
    <lineage>
        <taxon>Eukaryota</taxon>
        <taxon>Fungi</taxon>
        <taxon>Dikarya</taxon>
        <taxon>Ascomycota</taxon>
        <taxon>Pezizomycotina</taxon>
        <taxon>Dothideomycetes</taxon>
        <taxon>Pleosporomycetidae</taxon>
        <taxon>Pleosporales</taxon>
        <taxon>Tetraplosphaeriaceae</taxon>
        <taxon>Polyplosphaeria</taxon>
    </lineage>
</organism>
<feature type="domain" description="Fungal lipase-type" evidence="4">
    <location>
        <begin position="176"/>
        <end position="335"/>
    </location>
</feature>
<dbReference type="InterPro" id="IPR002921">
    <property type="entry name" value="Fungal_lipase-type"/>
</dbReference>
<dbReference type="PANTHER" id="PTHR45856:SF24">
    <property type="entry name" value="FUNGAL LIPASE-LIKE DOMAIN-CONTAINING PROTEIN"/>
    <property type="match status" value="1"/>
</dbReference>
<accession>A0A9P4R6I0</accession>
<protein>
    <submittedName>
        <fullName evidence="5">Alpha/beta-hydrolase</fullName>
    </submittedName>
</protein>
<reference evidence="5" key="1">
    <citation type="journal article" date="2020" name="Stud. Mycol.">
        <title>101 Dothideomycetes genomes: a test case for predicting lifestyles and emergence of pathogens.</title>
        <authorList>
            <person name="Haridas S."/>
            <person name="Albert R."/>
            <person name="Binder M."/>
            <person name="Bloem J."/>
            <person name="Labutti K."/>
            <person name="Salamov A."/>
            <person name="Andreopoulos B."/>
            <person name="Baker S."/>
            <person name="Barry K."/>
            <person name="Bills G."/>
            <person name="Bluhm B."/>
            <person name="Cannon C."/>
            <person name="Castanera R."/>
            <person name="Culley D."/>
            <person name="Daum C."/>
            <person name="Ezra D."/>
            <person name="Gonzalez J."/>
            <person name="Henrissat B."/>
            <person name="Kuo A."/>
            <person name="Liang C."/>
            <person name="Lipzen A."/>
            <person name="Lutzoni F."/>
            <person name="Magnuson J."/>
            <person name="Mondo S."/>
            <person name="Nolan M."/>
            <person name="Ohm R."/>
            <person name="Pangilinan J."/>
            <person name="Park H.-J."/>
            <person name="Ramirez L."/>
            <person name="Alfaro M."/>
            <person name="Sun H."/>
            <person name="Tritt A."/>
            <person name="Yoshinaga Y."/>
            <person name="Zwiers L.-H."/>
            <person name="Turgeon B."/>
            <person name="Goodwin S."/>
            <person name="Spatafora J."/>
            <person name="Crous P."/>
            <person name="Grigoriev I."/>
        </authorList>
    </citation>
    <scope>NUCLEOTIDE SEQUENCE</scope>
    <source>
        <strain evidence="5">CBS 125425</strain>
    </source>
</reference>
<comment type="similarity">
    <text evidence="1">Belongs to the AB hydrolase superfamily. Lipase family. Class 3 subfamily.</text>
</comment>
<evidence type="ECO:0000256" key="1">
    <source>
        <dbReference type="ARBA" id="ARBA00043996"/>
    </source>
</evidence>
<evidence type="ECO:0000259" key="4">
    <source>
        <dbReference type="Pfam" id="PF01764"/>
    </source>
</evidence>
<proteinExistence type="inferred from homology"/>
<comment type="catalytic activity">
    <reaction evidence="3">
        <text>a monoacylglycerol + H2O = glycerol + a fatty acid + H(+)</text>
        <dbReference type="Rhea" id="RHEA:15245"/>
        <dbReference type="ChEBI" id="CHEBI:15377"/>
        <dbReference type="ChEBI" id="CHEBI:15378"/>
        <dbReference type="ChEBI" id="CHEBI:17408"/>
        <dbReference type="ChEBI" id="CHEBI:17754"/>
        <dbReference type="ChEBI" id="CHEBI:28868"/>
    </reaction>
</comment>
<keyword evidence="6" id="KW-1185">Reference proteome</keyword>
<comment type="caution">
    <text evidence="5">The sequence shown here is derived from an EMBL/GenBank/DDBJ whole genome shotgun (WGS) entry which is preliminary data.</text>
</comment>
<dbReference type="SUPFAM" id="SSF53474">
    <property type="entry name" value="alpha/beta-Hydrolases"/>
    <property type="match status" value="1"/>
</dbReference>
<sequence>MTLLSKLGVRLGRGKGDTSVAHQALVTSKNVSTSGSASADNSFGASRASTDVLPYLDSCFEGLTFQKNEDIELRVNSSRIERLLYSKVSQYANTELNPELSTEWRPTKEHLDLVKVAVKCSVNAYEDDGISPDLGDISCHLEVPISPTVDGVTKAIKIISVKPSGSESGFQLPVLVVAVRGTMSKRPVDWLVNFNHKARDPGKEFVEIPWDDWYAQGINASHTLRVHSGFLNSTEAVLQQIKDHTERLTQALNIRHVLLTGHSAGGAVASLFFLHMLVSRGWPGHANLNLSLVTFGCPPVCNPSINPYIQSLLKKQSPPGIALAIVNESDPVPRADRSFIMSMLDMYTKTGPAPLKSDQPPTAIWEFPKPTAYIVGDLVLLKRSYDLNDDQSVHVQGYQIDADQLGELLFYDRQMHSKLVYAENIDAL</sequence>
<name>A0A9P4R6I0_9PLEO</name>
<dbReference type="Gene3D" id="3.40.50.1820">
    <property type="entry name" value="alpha/beta hydrolase"/>
    <property type="match status" value="1"/>
</dbReference>
<comment type="catalytic activity">
    <reaction evidence="2">
        <text>a diacylglycerol + H2O = a monoacylglycerol + a fatty acid + H(+)</text>
        <dbReference type="Rhea" id="RHEA:32731"/>
        <dbReference type="ChEBI" id="CHEBI:15377"/>
        <dbReference type="ChEBI" id="CHEBI:15378"/>
        <dbReference type="ChEBI" id="CHEBI:17408"/>
        <dbReference type="ChEBI" id="CHEBI:18035"/>
        <dbReference type="ChEBI" id="CHEBI:28868"/>
    </reaction>
</comment>
<evidence type="ECO:0000256" key="2">
    <source>
        <dbReference type="ARBA" id="ARBA00047591"/>
    </source>
</evidence>
<dbReference type="CDD" id="cd00519">
    <property type="entry name" value="Lipase_3"/>
    <property type="match status" value="1"/>
</dbReference>
<dbReference type="Proteomes" id="UP000799444">
    <property type="component" value="Unassembled WGS sequence"/>
</dbReference>
<dbReference type="GO" id="GO:0006629">
    <property type="term" value="P:lipid metabolic process"/>
    <property type="evidence" value="ECO:0007669"/>
    <property type="project" value="InterPro"/>
</dbReference>
<evidence type="ECO:0000313" key="5">
    <source>
        <dbReference type="EMBL" id="KAF2737723.1"/>
    </source>
</evidence>
<dbReference type="AlphaFoldDB" id="A0A9P4R6I0"/>
<dbReference type="InterPro" id="IPR029058">
    <property type="entry name" value="AB_hydrolase_fold"/>
</dbReference>
<dbReference type="EMBL" id="ML996114">
    <property type="protein sequence ID" value="KAF2737723.1"/>
    <property type="molecule type" value="Genomic_DNA"/>
</dbReference>
<gene>
    <name evidence="5" type="ORF">EJ04DRAFT_95775</name>
</gene>
<dbReference type="InterPro" id="IPR051218">
    <property type="entry name" value="Sec_MonoDiacylglyc_Lipase"/>
</dbReference>
<dbReference type="OrthoDB" id="426718at2759"/>
<dbReference type="PANTHER" id="PTHR45856">
    <property type="entry name" value="ALPHA/BETA-HYDROLASES SUPERFAMILY PROTEIN"/>
    <property type="match status" value="1"/>
</dbReference>
<evidence type="ECO:0000313" key="6">
    <source>
        <dbReference type="Proteomes" id="UP000799444"/>
    </source>
</evidence>
<dbReference type="Pfam" id="PF01764">
    <property type="entry name" value="Lipase_3"/>
    <property type="match status" value="1"/>
</dbReference>